<evidence type="ECO:0000256" key="7">
    <source>
        <dbReference type="ARBA" id="ARBA00023004"/>
    </source>
</evidence>
<keyword evidence="9 10" id="KW-0143">Chaperone</keyword>
<sequence length="385" mass="43459">MRYICKIKEIHLAGIYIHIPFCKQACHYCDFHFSTQLSGAESMVIAICKELELRKNYLAGQTIETVYFGGGSPSILSPQQIDLILASIVKHYNCQWKEVTLEANPDDLNTENLSSWKAMGIDRLSLGIQSFQPELLAFYNRAHTAEESLQAIDLARNAGFDKFNLDLIYGFPSKTHRQWEEDLSSALAMNPGHLSCYALTVEPKTALGNWTAKGKFEEPSEDFVAEEFEILQSMTEAKGYVQYEISNFALEGKFSLHNSNYWKQIPYLGVGPSAHSFDGKDRGANPRNNIHYVKAIQDNRIPFEIDPLTPSEKLNEYLLTSLRTIWGADLDFVRDTFGVDIGKEKSAVLEQMKQMGWLIWKENSLSLSKSGKLLADSIAASLFID</sequence>
<feature type="domain" description="Radical SAM core" evidence="11">
    <location>
        <begin position="7"/>
        <end position="244"/>
    </location>
</feature>
<comment type="similarity">
    <text evidence="2">Belongs to the anaerobic coproporphyrinogen-III oxidase family. HemW subfamily.</text>
</comment>
<dbReference type="Pfam" id="PF06969">
    <property type="entry name" value="HemN_C"/>
    <property type="match status" value="1"/>
</dbReference>
<keyword evidence="10" id="KW-0963">Cytoplasm</keyword>
<dbReference type="InterPro" id="IPR034505">
    <property type="entry name" value="Coproporphyrinogen-III_oxidase"/>
</dbReference>
<dbReference type="InterPro" id="IPR013785">
    <property type="entry name" value="Aldolase_TIM"/>
</dbReference>
<dbReference type="SUPFAM" id="SSF102114">
    <property type="entry name" value="Radical SAM enzymes"/>
    <property type="match status" value="1"/>
</dbReference>
<comment type="subcellular location">
    <subcellularLocation>
        <location evidence="10">Cytoplasm</location>
    </subcellularLocation>
</comment>
<dbReference type="Pfam" id="PF04055">
    <property type="entry name" value="Radical_SAM"/>
    <property type="match status" value="1"/>
</dbReference>
<dbReference type="SFLD" id="SFLDS00029">
    <property type="entry name" value="Radical_SAM"/>
    <property type="match status" value="2"/>
</dbReference>
<keyword evidence="6 10" id="KW-0479">Metal-binding</keyword>
<evidence type="ECO:0000256" key="2">
    <source>
        <dbReference type="ARBA" id="ARBA00006100"/>
    </source>
</evidence>
<evidence type="ECO:0000256" key="1">
    <source>
        <dbReference type="ARBA" id="ARBA00001966"/>
    </source>
</evidence>
<evidence type="ECO:0000256" key="5">
    <source>
        <dbReference type="ARBA" id="ARBA00022691"/>
    </source>
</evidence>
<dbReference type="SMART" id="SM00729">
    <property type="entry name" value="Elp3"/>
    <property type="match status" value="1"/>
</dbReference>
<reference evidence="13" key="1">
    <citation type="journal article" date="2019" name="Int. J. Syst. Evol. Microbiol.">
        <title>The Global Catalogue of Microorganisms (GCM) 10K type strain sequencing project: providing services to taxonomists for standard genome sequencing and annotation.</title>
        <authorList>
            <consortium name="The Broad Institute Genomics Platform"/>
            <consortium name="The Broad Institute Genome Sequencing Center for Infectious Disease"/>
            <person name="Wu L."/>
            <person name="Ma J."/>
        </authorList>
    </citation>
    <scope>NUCLEOTIDE SEQUENCE [LARGE SCALE GENOMIC DNA]</scope>
    <source>
        <strain evidence="13">CCUG 60523</strain>
    </source>
</reference>
<keyword evidence="5 10" id="KW-0949">S-adenosyl-L-methionine</keyword>
<dbReference type="InterPro" id="IPR007197">
    <property type="entry name" value="rSAM"/>
</dbReference>
<evidence type="ECO:0000256" key="9">
    <source>
        <dbReference type="ARBA" id="ARBA00023186"/>
    </source>
</evidence>
<keyword evidence="4 10" id="KW-0349">Heme</keyword>
<dbReference type="PROSITE" id="PS51918">
    <property type="entry name" value="RADICAL_SAM"/>
    <property type="match status" value="1"/>
</dbReference>
<evidence type="ECO:0000259" key="11">
    <source>
        <dbReference type="PROSITE" id="PS51918"/>
    </source>
</evidence>
<comment type="cofactor">
    <cofactor evidence="1">
        <name>[4Fe-4S] cluster</name>
        <dbReference type="ChEBI" id="CHEBI:49883"/>
    </cofactor>
</comment>
<evidence type="ECO:0000313" key="12">
    <source>
        <dbReference type="EMBL" id="MFC3878969.1"/>
    </source>
</evidence>
<dbReference type="SFLD" id="SFLDF00562">
    <property type="entry name" value="HemN-like__clustered_with_heat"/>
    <property type="match status" value="1"/>
</dbReference>
<dbReference type="PANTHER" id="PTHR13932">
    <property type="entry name" value="COPROPORPHYRINIGEN III OXIDASE"/>
    <property type="match status" value="1"/>
</dbReference>
<dbReference type="PANTHER" id="PTHR13932:SF5">
    <property type="entry name" value="RADICAL S-ADENOSYL METHIONINE DOMAIN-CONTAINING PROTEIN 1, MITOCHONDRIAL"/>
    <property type="match status" value="1"/>
</dbReference>
<dbReference type="InterPro" id="IPR006638">
    <property type="entry name" value="Elp3/MiaA/NifB-like_rSAM"/>
</dbReference>
<evidence type="ECO:0000256" key="10">
    <source>
        <dbReference type="RuleBase" id="RU364116"/>
    </source>
</evidence>
<evidence type="ECO:0000256" key="4">
    <source>
        <dbReference type="ARBA" id="ARBA00022617"/>
    </source>
</evidence>
<gene>
    <name evidence="12" type="primary">hemW</name>
    <name evidence="12" type="ORF">ACFOSV_02215</name>
</gene>
<dbReference type="SFLD" id="SFLDG01065">
    <property type="entry name" value="anaerobic_coproporphyrinogen-I"/>
    <property type="match status" value="2"/>
</dbReference>
<evidence type="ECO:0000256" key="3">
    <source>
        <dbReference type="ARBA" id="ARBA00017228"/>
    </source>
</evidence>
<dbReference type="SFLD" id="SFLDF00288">
    <property type="entry name" value="HemN-like__clustered_with_nucl"/>
    <property type="match status" value="1"/>
</dbReference>
<dbReference type="Proteomes" id="UP001595805">
    <property type="component" value="Unassembled WGS sequence"/>
</dbReference>
<dbReference type="RefSeq" id="WP_377902951.1">
    <property type="nucleotide sequence ID" value="NZ_JBHRZS010000003.1"/>
</dbReference>
<accession>A0ABV8AQK4</accession>
<dbReference type="InterPro" id="IPR004559">
    <property type="entry name" value="HemW-like"/>
</dbReference>
<dbReference type="EMBL" id="JBHRZS010000003">
    <property type="protein sequence ID" value="MFC3878969.1"/>
    <property type="molecule type" value="Genomic_DNA"/>
</dbReference>
<dbReference type="InterPro" id="IPR010723">
    <property type="entry name" value="HemN_C"/>
</dbReference>
<comment type="function">
    <text evidence="10">Probably acts as a heme chaperone, transferring heme to an unknown acceptor. Binds one molecule of heme per monomer, possibly covalently. Binds 1 [4Fe-4S] cluster. The cluster is coordinated with 3 cysteines and an exchangeable S-adenosyl-L-methionine.</text>
</comment>
<evidence type="ECO:0000256" key="6">
    <source>
        <dbReference type="ARBA" id="ARBA00022723"/>
    </source>
</evidence>
<evidence type="ECO:0000313" key="13">
    <source>
        <dbReference type="Proteomes" id="UP001595805"/>
    </source>
</evidence>
<dbReference type="InterPro" id="IPR058240">
    <property type="entry name" value="rSAM_sf"/>
</dbReference>
<dbReference type="NCBIfam" id="TIGR00539">
    <property type="entry name" value="hemN_rel"/>
    <property type="match status" value="1"/>
</dbReference>
<keyword evidence="10" id="KW-0004">4Fe-4S</keyword>
<comment type="caution">
    <text evidence="12">The sequence shown here is derived from an EMBL/GenBank/DDBJ whole genome shotgun (WGS) entry which is preliminary data.</text>
</comment>
<proteinExistence type="inferred from homology"/>
<keyword evidence="8 10" id="KW-0411">Iron-sulfur</keyword>
<dbReference type="Gene3D" id="3.20.20.70">
    <property type="entry name" value="Aldolase class I"/>
    <property type="match status" value="1"/>
</dbReference>
<evidence type="ECO:0000256" key="8">
    <source>
        <dbReference type="ARBA" id="ARBA00023014"/>
    </source>
</evidence>
<protein>
    <recommendedName>
        <fullName evidence="3 10">Heme chaperone HemW</fullName>
    </recommendedName>
</protein>
<keyword evidence="7 10" id="KW-0408">Iron</keyword>
<name>A0ABV8AQK4_9BACT</name>
<keyword evidence="13" id="KW-1185">Reference proteome</keyword>
<organism evidence="12 13">
    <name type="scientific">Algoriphagus namhaensis</name>
    <dbReference type="NCBI Taxonomy" id="915353"/>
    <lineage>
        <taxon>Bacteria</taxon>
        <taxon>Pseudomonadati</taxon>
        <taxon>Bacteroidota</taxon>
        <taxon>Cytophagia</taxon>
        <taxon>Cytophagales</taxon>
        <taxon>Cyclobacteriaceae</taxon>
        <taxon>Algoriphagus</taxon>
    </lineage>
</organism>